<gene>
    <name evidence="13" type="ORF">METZ01_LOCUS300863</name>
</gene>
<evidence type="ECO:0000256" key="1">
    <source>
        <dbReference type="ARBA" id="ARBA00001966"/>
    </source>
</evidence>
<feature type="domain" description="4Fe-4S His(Cys)3-ligated-type" evidence="12">
    <location>
        <begin position="111"/>
        <end position="150"/>
    </location>
</feature>
<dbReference type="PROSITE" id="PS00641">
    <property type="entry name" value="COMPLEX1_75K_1"/>
    <property type="match status" value="1"/>
</dbReference>
<dbReference type="AlphaFoldDB" id="A0A382MGJ0"/>
<dbReference type="Gene3D" id="3.10.20.740">
    <property type="match status" value="1"/>
</dbReference>
<dbReference type="Gene3D" id="3.30.70.20">
    <property type="match status" value="1"/>
</dbReference>
<evidence type="ECO:0000259" key="12">
    <source>
        <dbReference type="PROSITE" id="PS51839"/>
    </source>
</evidence>
<dbReference type="GO" id="GO:0008137">
    <property type="term" value="F:NADH dehydrogenase (ubiquinone) activity"/>
    <property type="evidence" value="ECO:0007669"/>
    <property type="project" value="InterPro"/>
</dbReference>
<name>A0A382MGJ0_9ZZZZ</name>
<evidence type="ECO:0000256" key="8">
    <source>
        <dbReference type="ARBA" id="ARBA00023027"/>
    </source>
</evidence>
<dbReference type="InterPro" id="IPR000283">
    <property type="entry name" value="NADH_UbQ_OxRdtase_75kDa_su_CS"/>
</dbReference>
<dbReference type="InterPro" id="IPR006963">
    <property type="entry name" value="Mopterin_OxRdtase_4Fe-4S_dom"/>
</dbReference>
<feature type="domain" description="4Fe-4S Mo/W bis-MGD-type" evidence="11">
    <location>
        <begin position="248"/>
        <end position="304"/>
    </location>
</feature>
<dbReference type="PANTHER" id="PTHR43105:SF13">
    <property type="entry name" value="NADH-UBIQUINONE OXIDOREDUCTASE 75 KDA SUBUNIT, MITOCHONDRIAL"/>
    <property type="match status" value="1"/>
</dbReference>
<dbReference type="GO" id="GO:0046872">
    <property type="term" value="F:metal ion binding"/>
    <property type="evidence" value="ECO:0007669"/>
    <property type="project" value="UniProtKB-KW"/>
</dbReference>
<dbReference type="SUPFAM" id="SSF54292">
    <property type="entry name" value="2Fe-2S ferredoxin-like"/>
    <property type="match status" value="1"/>
</dbReference>
<dbReference type="GO" id="GO:0016651">
    <property type="term" value="F:oxidoreductase activity, acting on NAD(P)H"/>
    <property type="evidence" value="ECO:0007669"/>
    <property type="project" value="InterPro"/>
</dbReference>
<feature type="non-terminal residue" evidence="13">
    <location>
        <position position="383"/>
    </location>
</feature>
<dbReference type="GO" id="GO:0016020">
    <property type="term" value="C:membrane"/>
    <property type="evidence" value="ECO:0007669"/>
    <property type="project" value="InterPro"/>
</dbReference>
<dbReference type="SUPFAM" id="SSF54862">
    <property type="entry name" value="4Fe-4S ferredoxins"/>
    <property type="match status" value="1"/>
</dbReference>
<keyword evidence="3" id="KW-0004">4Fe-4S</keyword>
<organism evidence="13">
    <name type="scientific">marine metagenome</name>
    <dbReference type="NCBI Taxonomy" id="408172"/>
    <lineage>
        <taxon>unclassified sequences</taxon>
        <taxon>metagenomes</taxon>
        <taxon>ecological metagenomes</taxon>
    </lineage>
</organism>
<evidence type="ECO:0000256" key="5">
    <source>
        <dbReference type="ARBA" id="ARBA00022967"/>
    </source>
</evidence>
<dbReference type="InterPro" id="IPR001041">
    <property type="entry name" value="2Fe-2S_ferredoxin-type"/>
</dbReference>
<keyword evidence="5" id="KW-1278">Translocase</keyword>
<dbReference type="PANTHER" id="PTHR43105">
    <property type="entry name" value="RESPIRATORY NITRATE REDUCTASE"/>
    <property type="match status" value="1"/>
</dbReference>
<comment type="similarity">
    <text evidence="2">Belongs to the complex I 75 kDa subunit family.</text>
</comment>
<dbReference type="InterPro" id="IPR036010">
    <property type="entry name" value="2Fe-2S_ferredoxin-like_sf"/>
</dbReference>
<sequence>MALRCPLRVLLDILEKSLSTTSSTGKVWWKAMVDIEIEIDGKVVHGYSGENLISIADREGIDIPRFCYHKKLSVAANCRMCLVDIEGNPKAQPACSTPSSAGMKVHTKNEKAKTAQKAVMEFLLINHPLDCPICDQGGECELQDVAMEYGSDISRFNEGKRIVDDKGIGALIQTDMTRCIHCTRCVRFGAEVAGIVEMGATGRGEDLKIEPFLSEGIQSELSGNMIDVCPVGALTSKPFRYEVRSWQMNSIQTIARHDLVGSNIFTQTHKSKVKRVVARDNENINETWISDRDRFSYQGVNNENRVLIPKIKIKGEWQDTSWDDALDFAINGIKKHAKEGSQFGTLVSKNATLEELHLLQKFTRGLGSDNLDYRLDASNPNNA</sequence>
<dbReference type="FunFam" id="3.10.20.740:FF:000001">
    <property type="entry name" value="NADH-quinone oxidoreductase subunit G"/>
    <property type="match status" value="1"/>
</dbReference>
<dbReference type="Pfam" id="PF22151">
    <property type="entry name" value="Fer4_NDSU1"/>
    <property type="match status" value="1"/>
</dbReference>
<comment type="cofactor">
    <cofactor evidence="1">
        <name>[4Fe-4S] cluster</name>
        <dbReference type="ChEBI" id="CHEBI:49883"/>
    </cofactor>
</comment>
<keyword evidence="6" id="KW-0408">Iron</keyword>
<dbReference type="SMART" id="SM00929">
    <property type="entry name" value="NADH-G_4Fe-4S_3"/>
    <property type="match status" value="1"/>
</dbReference>
<reference evidence="13" key="1">
    <citation type="submission" date="2018-05" db="EMBL/GenBank/DDBJ databases">
        <authorList>
            <person name="Lanie J.A."/>
            <person name="Ng W.-L."/>
            <person name="Kazmierczak K.M."/>
            <person name="Andrzejewski T.M."/>
            <person name="Davidsen T.M."/>
            <person name="Wayne K.J."/>
            <person name="Tettelin H."/>
            <person name="Glass J.I."/>
            <person name="Rusch D."/>
            <person name="Podicherti R."/>
            <person name="Tsui H.-C.T."/>
            <person name="Winkler M.E."/>
        </authorList>
    </citation>
    <scope>NUCLEOTIDE SEQUENCE</scope>
</reference>
<dbReference type="PROSITE" id="PS00642">
    <property type="entry name" value="COMPLEX1_75K_2"/>
    <property type="match status" value="1"/>
</dbReference>
<dbReference type="InterPro" id="IPR054351">
    <property type="entry name" value="NADH_UbQ_OxRdtase_ferredoxin"/>
</dbReference>
<evidence type="ECO:0000256" key="6">
    <source>
        <dbReference type="ARBA" id="ARBA00023004"/>
    </source>
</evidence>
<comment type="cofactor">
    <cofactor evidence="9">
        <name>[2Fe-2S] cluster</name>
        <dbReference type="ChEBI" id="CHEBI:190135"/>
    </cofactor>
</comment>
<evidence type="ECO:0000259" key="10">
    <source>
        <dbReference type="PROSITE" id="PS51085"/>
    </source>
</evidence>
<evidence type="ECO:0000256" key="9">
    <source>
        <dbReference type="ARBA" id="ARBA00034078"/>
    </source>
</evidence>
<evidence type="ECO:0000256" key="7">
    <source>
        <dbReference type="ARBA" id="ARBA00023014"/>
    </source>
</evidence>
<dbReference type="PROSITE" id="PS51839">
    <property type="entry name" value="4FE4S_HC3"/>
    <property type="match status" value="1"/>
</dbReference>
<dbReference type="Pfam" id="PF13510">
    <property type="entry name" value="Fer2_4"/>
    <property type="match status" value="1"/>
</dbReference>
<dbReference type="InterPro" id="IPR050123">
    <property type="entry name" value="Prok_molybdopt-oxidoreductase"/>
</dbReference>
<dbReference type="Pfam" id="PF00384">
    <property type="entry name" value="Molybdopterin"/>
    <property type="match status" value="1"/>
</dbReference>
<evidence type="ECO:0000259" key="11">
    <source>
        <dbReference type="PROSITE" id="PS51669"/>
    </source>
</evidence>
<proteinExistence type="inferred from homology"/>
<keyword evidence="7" id="KW-0411">Iron-sulfur</keyword>
<dbReference type="InterPro" id="IPR010228">
    <property type="entry name" value="NADH_UbQ_OxRdtase_Gsu"/>
</dbReference>
<dbReference type="Pfam" id="PF22117">
    <property type="entry name" value="Fer4_Nqo3"/>
    <property type="match status" value="1"/>
</dbReference>
<dbReference type="CDD" id="cd00207">
    <property type="entry name" value="fer2"/>
    <property type="match status" value="1"/>
</dbReference>
<dbReference type="SUPFAM" id="SSF53706">
    <property type="entry name" value="Formate dehydrogenase/DMSO reductase, domains 1-3"/>
    <property type="match status" value="1"/>
</dbReference>
<dbReference type="PROSITE" id="PS00643">
    <property type="entry name" value="COMPLEX1_75K_3"/>
    <property type="match status" value="1"/>
</dbReference>
<dbReference type="InterPro" id="IPR019574">
    <property type="entry name" value="NADH_UbQ_OxRdtase_Gsu_4Fe4S-bd"/>
</dbReference>
<protein>
    <recommendedName>
        <fullName evidence="14">4Fe-4S His(Cys)3-ligated-type domain-containing protein</fullName>
    </recommendedName>
</protein>
<dbReference type="FunFam" id="3.30.70.20:FF:000002">
    <property type="entry name" value="NADH-ubiquinone oxidoreductase 75 kDa subunit"/>
    <property type="match status" value="1"/>
</dbReference>
<evidence type="ECO:0000313" key="13">
    <source>
        <dbReference type="EMBL" id="SVC48009.1"/>
    </source>
</evidence>
<dbReference type="Pfam" id="PF10588">
    <property type="entry name" value="NADH-G_4Fe-4S_3"/>
    <property type="match status" value="1"/>
</dbReference>
<evidence type="ECO:0000256" key="2">
    <source>
        <dbReference type="ARBA" id="ARBA00005404"/>
    </source>
</evidence>
<dbReference type="EMBL" id="UINC01093525">
    <property type="protein sequence ID" value="SVC48009.1"/>
    <property type="molecule type" value="Genomic_DNA"/>
</dbReference>
<evidence type="ECO:0000256" key="3">
    <source>
        <dbReference type="ARBA" id="ARBA00022485"/>
    </source>
</evidence>
<dbReference type="InterPro" id="IPR006656">
    <property type="entry name" value="Mopterin_OxRdtase"/>
</dbReference>
<keyword evidence="4" id="KW-0479">Metal-binding</keyword>
<keyword evidence="8" id="KW-0520">NAD</keyword>
<dbReference type="Gene3D" id="3.30.200.210">
    <property type="match status" value="1"/>
</dbReference>
<evidence type="ECO:0000256" key="4">
    <source>
        <dbReference type="ARBA" id="ARBA00022723"/>
    </source>
</evidence>
<dbReference type="NCBIfam" id="TIGR01973">
    <property type="entry name" value="NuoG"/>
    <property type="match status" value="1"/>
</dbReference>
<dbReference type="GO" id="GO:0051539">
    <property type="term" value="F:4 iron, 4 sulfur cluster binding"/>
    <property type="evidence" value="ECO:0007669"/>
    <property type="project" value="UniProtKB-KW"/>
</dbReference>
<accession>A0A382MGJ0</accession>
<evidence type="ECO:0008006" key="14">
    <source>
        <dbReference type="Google" id="ProtNLM"/>
    </source>
</evidence>
<dbReference type="PROSITE" id="PS51669">
    <property type="entry name" value="4FE4S_MOW_BIS_MGD"/>
    <property type="match status" value="1"/>
</dbReference>
<dbReference type="PROSITE" id="PS51085">
    <property type="entry name" value="2FE2S_FER_2"/>
    <property type="match status" value="1"/>
</dbReference>
<feature type="domain" description="2Fe-2S ferredoxin-type" evidence="10">
    <location>
        <begin position="33"/>
        <end position="111"/>
    </location>
</feature>
<dbReference type="GO" id="GO:0042773">
    <property type="term" value="P:ATP synthesis coupled electron transport"/>
    <property type="evidence" value="ECO:0007669"/>
    <property type="project" value="InterPro"/>
</dbReference>